<accession>A0ABT4MGI9</accession>
<dbReference type="SUPFAM" id="SSF101874">
    <property type="entry name" value="YceI-like"/>
    <property type="match status" value="1"/>
</dbReference>
<reference evidence="3" key="1">
    <citation type="submission" date="2022-12" db="EMBL/GenBank/DDBJ databases">
        <authorList>
            <person name="Krivoruchko A.V."/>
            <person name="Elkin A."/>
        </authorList>
    </citation>
    <scope>NUCLEOTIDE SEQUENCE</scope>
    <source>
        <strain evidence="3">IEGM 1391</strain>
    </source>
</reference>
<dbReference type="Gene3D" id="2.40.128.110">
    <property type="entry name" value="Lipid/polyisoprenoid-binding, YceI-like"/>
    <property type="match status" value="1"/>
</dbReference>
<evidence type="ECO:0000313" key="4">
    <source>
        <dbReference type="Proteomes" id="UP001081071"/>
    </source>
</evidence>
<dbReference type="InterPro" id="IPR036761">
    <property type="entry name" value="TTHA0802/YceI-like_sf"/>
</dbReference>
<comment type="caution">
    <text evidence="3">The sequence shown here is derived from an EMBL/GenBank/DDBJ whole genome shotgun (WGS) entry which is preliminary data.</text>
</comment>
<dbReference type="EMBL" id="JAPWIJ010000006">
    <property type="protein sequence ID" value="MCZ4520093.1"/>
    <property type="molecule type" value="Genomic_DNA"/>
</dbReference>
<evidence type="ECO:0000256" key="1">
    <source>
        <dbReference type="ARBA" id="ARBA00008812"/>
    </source>
</evidence>
<organism evidence="3 4">
    <name type="scientific">Rhodococcus ruber</name>
    <dbReference type="NCBI Taxonomy" id="1830"/>
    <lineage>
        <taxon>Bacteria</taxon>
        <taxon>Bacillati</taxon>
        <taxon>Actinomycetota</taxon>
        <taxon>Actinomycetes</taxon>
        <taxon>Mycobacteriales</taxon>
        <taxon>Nocardiaceae</taxon>
        <taxon>Rhodococcus</taxon>
    </lineage>
</organism>
<feature type="domain" description="Lipid/polyisoprenoid-binding YceI-like" evidence="2">
    <location>
        <begin position="5"/>
        <end position="181"/>
    </location>
</feature>
<evidence type="ECO:0000259" key="2">
    <source>
        <dbReference type="SMART" id="SM00867"/>
    </source>
</evidence>
<proteinExistence type="inferred from homology"/>
<keyword evidence="4" id="KW-1185">Reference proteome</keyword>
<comment type="similarity">
    <text evidence="1">Belongs to the UPF0312 family.</text>
</comment>
<gene>
    <name evidence="3" type="ORF">O4220_16405</name>
</gene>
<evidence type="ECO:0000313" key="3">
    <source>
        <dbReference type="EMBL" id="MCZ4520093.1"/>
    </source>
</evidence>
<sequence length="183" mass="19620">MTTATWTLDSSDGGQLAVRTDVTGRASKMGHRLTIAVTSWTATVEWSGDAPTAVSLVAEVGSLEVVHGEGGLTPLIGPEKVVAKANALKSFDADRYPSIRFVSEEITAGDSGFRLAGTVEIHGVSREIAVDVTATDLGDRWHIESETTVRQSDYKITPYSQMFGAMKVVDEVTVTFDAECRKP</sequence>
<protein>
    <submittedName>
        <fullName evidence="3">YceI family protein</fullName>
    </submittedName>
</protein>
<dbReference type="InterPro" id="IPR007372">
    <property type="entry name" value="Lipid/polyisoprenoid-bd_YceI"/>
</dbReference>
<dbReference type="Pfam" id="PF04264">
    <property type="entry name" value="YceI"/>
    <property type="match status" value="1"/>
</dbReference>
<name>A0ABT4MGI9_9NOCA</name>
<dbReference type="RefSeq" id="WP_269606012.1">
    <property type="nucleotide sequence ID" value="NZ_JAPWIJ010000006.1"/>
</dbReference>
<dbReference type="SMART" id="SM00867">
    <property type="entry name" value="YceI"/>
    <property type="match status" value="1"/>
</dbReference>
<dbReference type="PANTHER" id="PTHR34406">
    <property type="entry name" value="PROTEIN YCEI"/>
    <property type="match status" value="1"/>
</dbReference>
<dbReference type="PANTHER" id="PTHR34406:SF1">
    <property type="entry name" value="PROTEIN YCEI"/>
    <property type="match status" value="1"/>
</dbReference>
<dbReference type="Proteomes" id="UP001081071">
    <property type="component" value="Unassembled WGS sequence"/>
</dbReference>